<protein>
    <submittedName>
        <fullName evidence="2">NADP-dependent oxidoreductase</fullName>
    </submittedName>
</protein>
<dbReference type="InterPro" id="IPR036291">
    <property type="entry name" value="NAD(P)-bd_dom_sf"/>
</dbReference>
<dbReference type="SUPFAM" id="SSF50129">
    <property type="entry name" value="GroES-like"/>
    <property type="match status" value="1"/>
</dbReference>
<organism evidence="2 3">
    <name type="scientific">Actinomadura parmotrematis</name>
    <dbReference type="NCBI Taxonomy" id="2864039"/>
    <lineage>
        <taxon>Bacteria</taxon>
        <taxon>Bacillati</taxon>
        <taxon>Actinomycetota</taxon>
        <taxon>Actinomycetes</taxon>
        <taxon>Streptosporangiales</taxon>
        <taxon>Thermomonosporaceae</taxon>
        <taxon>Actinomadura</taxon>
    </lineage>
</organism>
<dbReference type="SUPFAM" id="SSF51735">
    <property type="entry name" value="NAD(P)-binding Rossmann-fold domains"/>
    <property type="match status" value="1"/>
</dbReference>
<accession>A0ABS7FMX6</accession>
<dbReference type="EMBL" id="JAIBOA010000002">
    <property type="protein sequence ID" value="MBW8481585.1"/>
    <property type="molecule type" value="Genomic_DNA"/>
</dbReference>
<dbReference type="CDD" id="cd05288">
    <property type="entry name" value="PGDH"/>
    <property type="match status" value="1"/>
</dbReference>
<reference evidence="2 3" key="1">
    <citation type="submission" date="2021-07" db="EMBL/GenBank/DDBJ databases">
        <title>Actinomadura sp. PM05-2 isolated from lichen.</title>
        <authorList>
            <person name="Somphong A."/>
            <person name="Phongsopitanun W."/>
            <person name="Tanasupawat S."/>
            <person name="Peongsungnone V."/>
        </authorList>
    </citation>
    <scope>NUCLEOTIDE SEQUENCE [LARGE SCALE GENOMIC DNA]</scope>
    <source>
        <strain evidence="2 3">PM05-2</strain>
    </source>
</reference>
<dbReference type="InterPro" id="IPR013149">
    <property type="entry name" value="ADH-like_C"/>
</dbReference>
<dbReference type="SMART" id="SM00829">
    <property type="entry name" value="PKS_ER"/>
    <property type="match status" value="1"/>
</dbReference>
<gene>
    <name evidence="2" type="ORF">K1Y72_04320</name>
</gene>
<evidence type="ECO:0000313" key="2">
    <source>
        <dbReference type="EMBL" id="MBW8481585.1"/>
    </source>
</evidence>
<sequence>MPGPSTTHEIRLAALPTGLPGAEHFTVAEAAAPAPPPGGLLVRNRWFQVFPAIRSLLGDGVPGAPLPPLRPGDPLPGAAVGEVVEAPDGAGARPGDLVLHWLGWREHAAVPAGAWIPLGDELPDPAAHLSSGLTAYAALTRTAPVRPGETVLVTGGAGAVGSMAGRIARLLGAGRVLGTTRSAWKAARMTGELGYDAALLPGEPLDGGVDVVLDTVGGAQLRAAVDAARPGARVALVGTLAGQLAPGLPGTTGPVELDAHQLVLKEITLRGVTGSAQEARAEWLGRFGAWLRSGDIAFPHTRVRGLDAAPRALQDLIGGRHVGAVLAEV</sequence>
<feature type="domain" description="Enoyl reductase (ER)" evidence="1">
    <location>
        <begin position="18"/>
        <end position="327"/>
    </location>
</feature>
<dbReference type="PANTHER" id="PTHR43677">
    <property type="entry name" value="SHORT-CHAIN DEHYDROGENASE/REDUCTASE"/>
    <property type="match status" value="1"/>
</dbReference>
<comment type="caution">
    <text evidence="2">The sequence shown here is derived from an EMBL/GenBank/DDBJ whole genome shotgun (WGS) entry which is preliminary data.</text>
</comment>
<dbReference type="Pfam" id="PF00107">
    <property type="entry name" value="ADH_zinc_N"/>
    <property type="match status" value="1"/>
</dbReference>
<evidence type="ECO:0000259" key="1">
    <source>
        <dbReference type="SMART" id="SM00829"/>
    </source>
</evidence>
<dbReference type="RefSeq" id="WP_220163395.1">
    <property type="nucleotide sequence ID" value="NZ_JAIBOA010000002.1"/>
</dbReference>
<dbReference type="PANTHER" id="PTHR43677:SF4">
    <property type="entry name" value="QUINONE OXIDOREDUCTASE-LIKE PROTEIN 2"/>
    <property type="match status" value="1"/>
</dbReference>
<dbReference type="InterPro" id="IPR041694">
    <property type="entry name" value="ADH_N_2"/>
</dbReference>
<evidence type="ECO:0000313" key="3">
    <source>
        <dbReference type="Proteomes" id="UP000774570"/>
    </source>
</evidence>
<keyword evidence="3" id="KW-1185">Reference proteome</keyword>
<dbReference type="Gene3D" id="3.40.50.720">
    <property type="entry name" value="NAD(P)-binding Rossmann-like Domain"/>
    <property type="match status" value="1"/>
</dbReference>
<dbReference type="InterPro" id="IPR020843">
    <property type="entry name" value="ER"/>
</dbReference>
<dbReference type="Gene3D" id="3.90.180.10">
    <property type="entry name" value="Medium-chain alcohol dehydrogenases, catalytic domain"/>
    <property type="match status" value="1"/>
</dbReference>
<name>A0ABS7FMX6_9ACTN</name>
<dbReference type="InterPro" id="IPR011032">
    <property type="entry name" value="GroES-like_sf"/>
</dbReference>
<dbReference type="InterPro" id="IPR051397">
    <property type="entry name" value="Zn-ADH-like_protein"/>
</dbReference>
<dbReference type="Proteomes" id="UP000774570">
    <property type="component" value="Unassembled WGS sequence"/>
</dbReference>
<dbReference type="Pfam" id="PF16884">
    <property type="entry name" value="ADH_N_2"/>
    <property type="match status" value="1"/>
</dbReference>
<proteinExistence type="predicted"/>